<sequence>MDALRLGCTHAFALGTSLAAAAPATDLSTLHKHAELSTYPITRQEKKELSFRFSELTNQNNFLLIGEHKAL</sequence>
<dbReference type="Gramene" id="OB02G17150.1">
    <property type="protein sequence ID" value="OB02G17150.1"/>
    <property type="gene ID" value="OB02G17150"/>
</dbReference>
<organism evidence="1">
    <name type="scientific">Oryza brachyantha</name>
    <name type="common">malo sina</name>
    <dbReference type="NCBI Taxonomy" id="4533"/>
    <lineage>
        <taxon>Eukaryota</taxon>
        <taxon>Viridiplantae</taxon>
        <taxon>Streptophyta</taxon>
        <taxon>Embryophyta</taxon>
        <taxon>Tracheophyta</taxon>
        <taxon>Spermatophyta</taxon>
        <taxon>Magnoliopsida</taxon>
        <taxon>Liliopsida</taxon>
        <taxon>Poales</taxon>
        <taxon>Poaceae</taxon>
        <taxon>BOP clade</taxon>
        <taxon>Oryzoideae</taxon>
        <taxon>Oryzeae</taxon>
        <taxon>Oryzinae</taxon>
        <taxon>Oryza</taxon>
    </lineage>
</organism>
<dbReference type="AlphaFoldDB" id="J3LAP8"/>
<name>J3LAP8_ORYBR</name>
<proteinExistence type="predicted"/>
<reference evidence="1" key="1">
    <citation type="submission" date="2013-04" db="UniProtKB">
        <authorList>
            <consortium name="EnsemblPlants"/>
        </authorList>
    </citation>
    <scope>IDENTIFICATION</scope>
</reference>
<dbReference type="Proteomes" id="UP000006038">
    <property type="component" value="Unassembled WGS sequence"/>
</dbReference>
<dbReference type="EnsemblPlants" id="OB02G17150.1">
    <property type="protein sequence ID" value="OB02G17150.1"/>
    <property type="gene ID" value="OB02G17150"/>
</dbReference>
<accession>J3LAP8</accession>
<keyword evidence="2" id="KW-1185">Reference proteome</keyword>
<evidence type="ECO:0000313" key="2">
    <source>
        <dbReference type="Proteomes" id="UP000006038"/>
    </source>
</evidence>
<evidence type="ECO:0000313" key="1">
    <source>
        <dbReference type="EnsemblPlants" id="OB02G17150.1"/>
    </source>
</evidence>
<dbReference type="HOGENOM" id="CLU_2744055_0_0_1"/>
<protein>
    <submittedName>
        <fullName evidence="1">Uncharacterized protein</fullName>
    </submittedName>
</protein>